<comment type="caution">
    <text evidence="3">The sequence shown here is derived from an EMBL/GenBank/DDBJ whole genome shotgun (WGS) entry which is preliminary data.</text>
</comment>
<evidence type="ECO:0000256" key="1">
    <source>
        <dbReference type="SAM" id="MobiDB-lite"/>
    </source>
</evidence>
<sequence length="322" mass="36761">TQNARREDIAFVILQFWLFGIAMMAMIRDSVPHILAGLGTRIILTAWSAYALWRSPHYHHVYTNLIEKPGTPCSAEIFTGYFDARAKFEVIDFILNCTALLIAIYLSLALLKRYNVESFNCVGAPPKIVKIHRYFMAVKVCLQLEAFVLLAATGLWTDQVFNTYIHDITDFFELFEGAFITWTIVLIPWIVTGWYGIRYEHRTATLVFIVAAFVFFTCSSVMFYSEVYRWTYYAWPNFACYVTASLILLISSFVLGILCRMNFGQGLSQYLHAEEALASSDFAQEVFEHDVEKVDFSLDPPSKPSARGQGTTYTIPTLPMHS</sequence>
<gene>
    <name evidence="3" type="ORF">V5O48_011840</name>
</gene>
<protein>
    <submittedName>
        <fullName evidence="3">Uncharacterized protein</fullName>
    </submittedName>
</protein>
<organism evidence="3 4">
    <name type="scientific">Marasmius crinis-equi</name>
    <dbReference type="NCBI Taxonomy" id="585013"/>
    <lineage>
        <taxon>Eukaryota</taxon>
        <taxon>Fungi</taxon>
        <taxon>Dikarya</taxon>
        <taxon>Basidiomycota</taxon>
        <taxon>Agaricomycotina</taxon>
        <taxon>Agaricomycetes</taxon>
        <taxon>Agaricomycetidae</taxon>
        <taxon>Agaricales</taxon>
        <taxon>Marasmiineae</taxon>
        <taxon>Marasmiaceae</taxon>
        <taxon>Marasmius</taxon>
    </lineage>
</organism>
<feature type="transmembrane region" description="Helical" evidence="2">
    <location>
        <begin position="236"/>
        <end position="259"/>
    </location>
</feature>
<keyword evidence="4" id="KW-1185">Reference proteome</keyword>
<evidence type="ECO:0000256" key="2">
    <source>
        <dbReference type="SAM" id="Phobius"/>
    </source>
</evidence>
<reference evidence="3 4" key="1">
    <citation type="submission" date="2024-02" db="EMBL/GenBank/DDBJ databases">
        <title>A draft genome for the cacao thread blight pathogen Marasmius crinis-equi.</title>
        <authorList>
            <person name="Cohen S.P."/>
            <person name="Baruah I.K."/>
            <person name="Amoako-Attah I."/>
            <person name="Bukari Y."/>
            <person name="Meinhardt L.W."/>
            <person name="Bailey B.A."/>
        </authorList>
    </citation>
    <scope>NUCLEOTIDE SEQUENCE [LARGE SCALE GENOMIC DNA]</scope>
    <source>
        <strain evidence="3 4">GH-76</strain>
    </source>
</reference>
<accession>A0ABR3F4G1</accession>
<dbReference type="Proteomes" id="UP001465976">
    <property type="component" value="Unassembled WGS sequence"/>
</dbReference>
<dbReference type="InterPro" id="IPR040410">
    <property type="entry name" value="UPF0658_Golgi"/>
</dbReference>
<feature type="transmembrane region" description="Helical" evidence="2">
    <location>
        <begin position="9"/>
        <end position="27"/>
    </location>
</feature>
<keyword evidence="2" id="KW-0812">Transmembrane</keyword>
<dbReference type="EMBL" id="JBAHYK010000989">
    <property type="protein sequence ID" value="KAL0570124.1"/>
    <property type="molecule type" value="Genomic_DNA"/>
</dbReference>
<evidence type="ECO:0000313" key="3">
    <source>
        <dbReference type="EMBL" id="KAL0570124.1"/>
    </source>
</evidence>
<feature type="transmembrane region" description="Helical" evidence="2">
    <location>
        <begin position="93"/>
        <end position="111"/>
    </location>
</feature>
<proteinExistence type="predicted"/>
<dbReference type="PANTHER" id="PTHR34391:SF2">
    <property type="entry name" value="TRP C-TERMINAL DOMAIN-CONTAINING PROTEIN"/>
    <property type="match status" value="1"/>
</dbReference>
<feature type="region of interest" description="Disordered" evidence="1">
    <location>
        <begin position="299"/>
        <end position="322"/>
    </location>
</feature>
<feature type="transmembrane region" description="Helical" evidence="2">
    <location>
        <begin position="204"/>
        <end position="224"/>
    </location>
</feature>
<feature type="transmembrane region" description="Helical" evidence="2">
    <location>
        <begin position="179"/>
        <end position="197"/>
    </location>
</feature>
<dbReference type="PANTHER" id="PTHR34391">
    <property type="entry name" value="UPF0658 GOLGI APPARATUS MEMBRANE PROTEIN C1952.10C-RELATED"/>
    <property type="match status" value="1"/>
</dbReference>
<evidence type="ECO:0000313" key="4">
    <source>
        <dbReference type="Proteomes" id="UP001465976"/>
    </source>
</evidence>
<feature type="non-terminal residue" evidence="3">
    <location>
        <position position="1"/>
    </location>
</feature>
<keyword evidence="2" id="KW-0472">Membrane</keyword>
<name>A0ABR3F4G1_9AGAR</name>
<keyword evidence="2" id="KW-1133">Transmembrane helix</keyword>